<dbReference type="Gene3D" id="1.10.510.10">
    <property type="entry name" value="Transferase(Phosphotransferase) domain 1"/>
    <property type="match status" value="1"/>
</dbReference>
<dbReference type="PANTHER" id="PTHR38248">
    <property type="entry name" value="FUNK1 6"/>
    <property type="match status" value="1"/>
</dbReference>
<dbReference type="AlphaFoldDB" id="A0AAD4QI64"/>
<dbReference type="InterPro" id="IPR000719">
    <property type="entry name" value="Prot_kinase_dom"/>
</dbReference>
<dbReference type="InterPro" id="IPR040976">
    <property type="entry name" value="Pkinase_fungal"/>
</dbReference>
<dbReference type="PROSITE" id="PS50011">
    <property type="entry name" value="PROTEIN_KINASE_DOM"/>
    <property type="match status" value="1"/>
</dbReference>
<dbReference type="Proteomes" id="UP001203297">
    <property type="component" value="Unassembled WGS sequence"/>
</dbReference>
<dbReference type="PROSITE" id="PS00018">
    <property type="entry name" value="EF_HAND_1"/>
    <property type="match status" value="1"/>
</dbReference>
<gene>
    <name evidence="2" type="ORF">B0F90DRAFT_1638040</name>
</gene>
<name>A0AAD4QI64_9AGAM</name>
<evidence type="ECO:0000259" key="1">
    <source>
        <dbReference type="PROSITE" id="PS50011"/>
    </source>
</evidence>
<feature type="non-terminal residue" evidence="2">
    <location>
        <position position="1"/>
    </location>
</feature>
<reference evidence="2" key="1">
    <citation type="journal article" date="2022" name="New Phytol.">
        <title>Evolutionary transition to the ectomycorrhizal habit in the genomes of a hyperdiverse lineage of mushroom-forming fungi.</title>
        <authorList>
            <person name="Looney B."/>
            <person name="Miyauchi S."/>
            <person name="Morin E."/>
            <person name="Drula E."/>
            <person name="Courty P.E."/>
            <person name="Kohler A."/>
            <person name="Kuo A."/>
            <person name="LaButti K."/>
            <person name="Pangilinan J."/>
            <person name="Lipzen A."/>
            <person name="Riley R."/>
            <person name="Andreopoulos W."/>
            <person name="He G."/>
            <person name="Johnson J."/>
            <person name="Nolan M."/>
            <person name="Tritt A."/>
            <person name="Barry K.W."/>
            <person name="Grigoriev I.V."/>
            <person name="Nagy L.G."/>
            <person name="Hibbett D."/>
            <person name="Henrissat B."/>
            <person name="Matheny P.B."/>
            <person name="Labbe J."/>
            <person name="Martin F.M."/>
        </authorList>
    </citation>
    <scope>NUCLEOTIDE SEQUENCE</scope>
    <source>
        <strain evidence="2">BPL690</strain>
    </source>
</reference>
<protein>
    <recommendedName>
        <fullName evidence="1">Protein kinase domain-containing protein</fullName>
    </recommendedName>
</protein>
<organism evidence="2 3">
    <name type="scientific">Multifurca ochricompacta</name>
    <dbReference type="NCBI Taxonomy" id="376703"/>
    <lineage>
        <taxon>Eukaryota</taxon>
        <taxon>Fungi</taxon>
        <taxon>Dikarya</taxon>
        <taxon>Basidiomycota</taxon>
        <taxon>Agaricomycotina</taxon>
        <taxon>Agaricomycetes</taxon>
        <taxon>Russulales</taxon>
        <taxon>Russulaceae</taxon>
        <taxon>Multifurca</taxon>
    </lineage>
</organism>
<accession>A0AAD4QI64</accession>
<dbReference type="InterPro" id="IPR008266">
    <property type="entry name" value="Tyr_kinase_AS"/>
</dbReference>
<sequence length="233" mass="26901">HSAAYERTGMLHRDVSAGNILIGEDGCGILIDWDLSKRVTKGVEEKARQHSRTGTWQFISTWRLLDPSFRPHEVSDDLESFFWVLVYEIAKCRSPRKMDMTADMQYVFDMHSDVGSDGLVRGGLGKFSFLQGVPITPGDIDMFVETPCADIIEELRTLFQDFYRHVQPRYEVFKESLPRIKAKRAKDQRVQDARNKLCSSEWILSLLDQHLGSTWDVDDDGSLCRYELRLYSK</sequence>
<dbReference type="GO" id="GO:0004672">
    <property type="term" value="F:protein kinase activity"/>
    <property type="evidence" value="ECO:0007669"/>
    <property type="project" value="InterPro"/>
</dbReference>
<comment type="caution">
    <text evidence="2">The sequence shown here is derived from an EMBL/GenBank/DDBJ whole genome shotgun (WGS) entry which is preliminary data.</text>
</comment>
<dbReference type="InterPro" id="IPR011009">
    <property type="entry name" value="Kinase-like_dom_sf"/>
</dbReference>
<dbReference type="Pfam" id="PF17667">
    <property type="entry name" value="Pkinase_fungal"/>
    <property type="match status" value="1"/>
</dbReference>
<evidence type="ECO:0000313" key="3">
    <source>
        <dbReference type="Proteomes" id="UP001203297"/>
    </source>
</evidence>
<dbReference type="EMBL" id="WTXG01000060">
    <property type="protein sequence ID" value="KAI0295343.1"/>
    <property type="molecule type" value="Genomic_DNA"/>
</dbReference>
<dbReference type="PROSITE" id="PS00109">
    <property type="entry name" value="PROTEIN_KINASE_TYR"/>
    <property type="match status" value="1"/>
</dbReference>
<dbReference type="GO" id="GO:0005524">
    <property type="term" value="F:ATP binding"/>
    <property type="evidence" value="ECO:0007669"/>
    <property type="project" value="InterPro"/>
</dbReference>
<evidence type="ECO:0000313" key="2">
    <source>
        <dbReference type="EMBL" id="KAI0295343.1"/>
    </source>
</evidence>
<dbReference type="InterPro" id="IPR018247">
    <property type="entry name" value="EF_Hand_1_Ca_BS"/>
</dbReference>
<dbReference type="PANTHER" id="PTHR38248:SF2">
    <property type="entry name" value="FUNK1 11"/>
    <property type="match status" value="1"/>
</dbReference>
<feature type="domain" description="Protein kinase" evidence="1">
    <location>
        <begin position="1"/>
        <end position="203"/>
    </location>
</feature>
<dbReference type="SUPFAM" id="SSF56112">
    <property type="entry name" value="Protein kinase-like (PK-like)"/>
    <property type="match status" value="1"/>
</dbReference>
<keyword evidence="3" id="KW-1185">Reference proteome</keyword>
<proteinExistence type="predicted"/>